<dbReference type="RefSeq" id="WP_207088237.1">
    <property type="nucleotide sequence ID" value="NZ_JAFLQW010000309.1"/>
</dbReference>
<sequence length="80" mass="8664">MIVVSNTTPISELAKIGRLNLLPDLFGQIIIPQKVYDELTTGRHPAASQVPLKELLDALIAGGKRISPKLYREVLATAGE</sequence>
<evidence type="ECO:0000313" key="1">
    <source>
        <dbReference type="EMBL" id="MBO0349729.1"/>
    </source>
</evidence>
<dbReference type="Pfam" id="PF11848">
    <property type="entry name" value="DUF3368"/>
    <property type="match status" value="1"/>
</dbReference>
<dbReference type="Proteomes" id="UP000664844">
    <property type="component" value="Unassembled WGS sequence"/>
</dbReference>
<name>A0ABS3FRI3_9CYAN</name>
<dbReference type="EMBL" id="JAFLQW010000309">
    <property type="protein sequence ID" value="MBO0349729.1"/>
    <property type="molecule type" value="Genomic_DNA"/>
</dbReference>
<organism evidence="1 2">
    <name type="scientific">Phormidium pseudopriestleyi FRX01</name>
    <dbReference type="NCBI Taxonomy" id="1759528"/>
    <lineage>
        <taxon>Bacteria</taxon>
        <taxon>Bacillati</taxon>
        <taxon>Cyanobacteriota</taxon>
        <taxon>Cyanophyceae</taxon>
        <taxon>Oscillatoriophycideae</taxon>
        <taxon>Oscillatoriales</taxon>
        <taxon>Oscillatoriaceae</taxon>
        <taxon>Phormidium</taxon>
    </lineage>
</organism>
<dbReference type="PANTHER" id="PTHR39550">
    <property type="entry name" value="SLL0658 PROTEIN"/>
    <property type="match status" value="1"/>
</dbReference>
<comment type="caution">
    <text evidence="1">The sequence shown here is derived from an EMBL/GenBank/DDBJ whole genome shotgun (WGS) entry which is preliminary data.</text>
</comment>
<proteinExistence type="predicted"/>
<evidence type="ECO:0000313" key="2">
    <source>
        <dbReference type="Proteomes" id="UP000664844"/>
    </source>
</evidence>
<evidence type="ECO:0008006" key="3">
    <source>
        <dbReference type="Google" id="ProtNLM"/>
    </source>
</evidence>
<protein>
    <recommendedName>
        <fullName evidence="3">DUF3368 domain-containing protein</fullName>
    </recommendedName>
</protein>
<gene>
    <name evidence="1" type="ORF">J0895_11530</name>
</gene>
<dbReference type="PANTHER" id="PTHR39550:SF1">
    <property type="entry name" value="SLL0658 PROTEIN"/>
    <property type="match status" value="1"/>
</dbReference>
<reference evidence="1 2" key="1">
    <citation type="submission" date="2021-03" db="EMBL/GenBank/DDBJ databases">
        <title>Metabolic Capacity of the Antarctic Cyanobacterium Phormidium pseudopriestleyi that Sustains Oxygenic Photosynthesis in the Presence of Hydrogen Sulfide.</title>
        <authorList>
            <person name="Lumian J.E."/>
            <person name="Jungblut A.D."/>
            <person name="Dillon M.L."/>
            <person name="Hawes I."/>
            <person name="Doran P.T."/>
            <person name="Mackey T.J."/>
            <person name="Dick G.J."/>
            <person name="Grettenberger C.L."/>
            <person name="Sumner D.Y."/>
        </authorList>
    </citation>
    <scope>NUCLEOTIDE SEQUENCE [LARGE SCALE GENOMIC DNA]</scope>
    <source>
        <strain evidence="1 2">FRX01</strain>
    </source>
</reference>
<keyword evidence="2" id="KW-1185">Reference proteome</keyword>
<accession>A0ABS3FRI3</accession>
<dbReference type="InterPro" id="IPR021799">
    <property type="entry name" value="PIN-like_prokaryotic"/>
</dbReference>